<dbReference type="InterPro" id="IPR000415">
    <property type="entry name" value="Nitroreductase-like"/>
</dbReference>
<sequence>MKPTPPMLELHFPILNEDQMRQRSRDFLEAAKGRRSIRQFSNRPVPREIIEQCLLAAGTAPSGANTQPWYFAVVESPDIKRQIRAAAEKEEQAFYAHKAPQDWLDALAPLGTNADKPFLETAPYLIAVFQQRYGEAADGSRVKHYYAPESVGIATGILVTALHHAGLACLTHTPSPMGFLNQILGRPKAERPFVLLVVGFPAIDAKVPDIQKKNLAEIASFL</sequence>
<name>A0A972VV30_9GAMM</name>
<dbReference type="Gene3D" id="3.40.109.10">
    <property type="entry name" value="NADH Oxidase"/>
    <property type="match status" value="1"/>
</dbReference>
<evidence type="ECO:0000256" key="2">
    <source>
        <dbReference type="ARBA" id="ARBA00022643"/>
    </source>
</evidence>
<evidence type="ECO:0000313" key="6">
    <source>
        <dbReference type="Proteomes" id="UP000754644"/>
    </source>
</evidence>
<evidence type="ECO:0000256" key="1">
    <source>
        <dbReference type="ARBA" id="ARBA00022630"/>
    </source>
</evidence>
<dbReference type="GO" id="GO:0016491">
    <property type="term" value="F:oxidoreductase activity"/>
    <property type="evidence" value="ECO:0007669"/>
    <property type="project" value="UniProtKB-KW"/>
</dbReference>
<dbReference type="CDD" id="cd02144">
    <property type="entry name" value="iodotyrosine_dehalogenase"/>
    <property type="match status" value="1"/>
</dbReference>
<reference evidence="5" key="1">
    <citation type="submission" date="2020-05" db="EMBL/GenBank/DDBJ databases">
        <title>Sulfur intermediates as new biogeochemical hubs in an aquatic model microbial ecosystem.</title>
        <authorList>
            <person name="Vigneron A."/>
        </authorList>
    </citation>
    <scope>NUCLEOTIDE SEQUENCE</scope>
    <source>
        <strain evidence="5">Bin.250</strain>
    </source>
</reference>
<feature type="domain" description="Nitroreductase" evidence="4">
    <location>
        <begin position="32"/>
        <end position="199"/>
    </location>
</feature>
<evidence type="ECO:0000256" key="3">
    <source>
        <dbReference type="ARBA" id="ARBA00023002"/>
    </source>
</evidence>
<dbReference type="PANTHER" id="PTHR23026">
    <property type="entry name" value="NADPH NITROREDUCTASE"/>
    <property type="match status" value="1"/>
</dbReference>
<evidence type="ECO:0000313" key="5">
    <source>
        <dbReference type="EMBL" id="NQV64790.1"/>
    </source>
</evidence>
<keyword evidence="1" id="KW-0285">Flavoprotein</keyword>
<dbReference type="InterPro" id="IPR029479">
    <property type="entry name" value="Nitroreductase"/>
</dbReference>
<keyword evidence="2" id="KW-0288">FMN</keyword>
<keyword evidence="3" id="KW-0560">Oxidoreductase</keyword>
<dbReference type="AlphaFoldDB" id="A0A972VV30"/>
<dbReference type="Pfam" id="PF00881">
    <property type="entry name" value="Nitroreductase"/>
    <property type="match status" value="1"/>
</dbReference>
<dbReference type="Proteomes" id="UP000754644">
    <property type="component" value="Unassembled WGS sequence"/>
</dbReference>
<comment type="caution">
    <text evidence="5">The sequence shown here is derived from an EMBL/GenBank/DDBJ whole genome shotgun (WGS) entry which is preliminary data.</text>
</comment>
<protein>
    <submittedName>
        <fullName evidence="5">Nitroreductase family protein</fullName>
    </submittedName>
</protein>
<proteinExistence type="predicted"/>
<organism evidence="5 6">
    <name type="scientific">SAR86 cluster bacterium</name>
    <dbReference type="NCBI Taxonomy" id="2030880"/>
    <lineage>
        <taxon>Bacteria</taxon>
        <taxon>Pseudomonadati</taxon>
        <taxon>Pseudomonadota</taxon>
        <taxon>Gammaproteobacteria</taxon>
        <taxon>SAR86 cluster</taxon>
    </lineage>
</organism>
<dbReference type="InterPro" id="IPR050627">
    <property type="entry name" value="Nitroreductase/BluB"/>
</dbReference>
<evidence type="ECO:0000259" key="4">
    <source>
        <dbReference type="Pfam" id="PF00881"/>
    </source>
</evidence>
<gene>
    <name evidence="5" type="ORF">HQ497_05430</name>
</gene>
<dbReference type="EMBL" id="JABMOJ010000201">
    <property type="protein sequence ID" value="NQV64790.1"/>
    <property type="molecule type" value="Genomic_DNA"/>
</dbReference>
<dbReference type="PANTHER" id="PTHR23026:SF90">
    <property type="entry name" value="IODOTYROSINE DEIODINASE 1"/>
    <property type="match status" value="1"/>
</dbReference>
<accession>A0A972VV30</accession>
<dbReference type="SUPFAM" id="SSF55469">
    <property type="entry name" value="FMN-dependent nitroreductase-like"/>
    <property type="match status" value="1"/>
</dbReference>